<feature type="binding site" evidence="6">
    <location>
        <position position="78"/>
    </location>
    <ligand>
        <name>substrate</name>
    </ligand>
</feature>
<feature type="binding site" evidence="6">
    <location>
        <position position="107"/>
    </location>
    <ligand>
        <name>a divalent metal cation</name>
        <dbReference type="ChEBI" id="CHEBI:60240"/>
        <label>2</label>
        <note>catalytic</note>
    </ligand>
</feature>
<name>A0ABR7EW02_9FIRM</name>
<dbReference type="Proteomes" id="UP000647235">
    <property type="component" value="Unassembled WGS sequence"/>
</dbReference>
<comment type="subunit">
    <text evidence="6">Monomer.</text>
</comment>
<dbReference type="PANTHER" id="PTHR43330">
    <property type="entry name" value="METHIONINE AMINOPEPTIDASE"/>
    <property type="match status" value="1"/>
</dbReference>
<dbReference type="HAMAP" id="MF_01974">
    <property type="entry name" value="MetAP_1"/>
    <property type="match status" value="1"/>
</dbReference>
<dbReference type="EMBL" id="JACOOY010000011">
    <property type="protein sequence ID" value="MBC5665527.1"/>
    <property type="molecule type" value="Genomic_DNA"/>
</dbReference>
<feature type="binding site" evidence="6">
    <location>
        <position position="107"/>
    </location>
    <ligand>
        <name>a divalent metal cation</name>
        <dbReference type="ChEBI" id="CHEBI:60240"/>
        <label>1</label>
    </ligand>
</feature>
<accession>A0ABR7EW02</accession>
<organism evidence="9 10">
    <name type="scientific">Dorea hominis</name>
    <dbReference type="NCBI Taxonomy" id="2763040"/>
    <lineage>
        <taxon>Bacteria</taxon>
        <taxon>Bacillati</taxon>
        <taxon>Bacillota</taxon>
        <taxon>Clostridia</taxon>
        <taxon>Lachnospirales</taxon>
        <taxon>Lachnospiraceae</taxon>
        <taxon>Dorea</taxon>
    </lineage>
</organism>
<sequence length="253" mass="28152">MPITVKSSREIELMTEAGRILEIVHKELEKALHPGMTTKAIDRLGEEIIRSYGCIPSFLDYNGYPASICVSVNDEVVHGIPSEHRIIREGDIVSLDAGVIYKGYHSDAARTHCVGEVSKEAQDLVRVTRECFFEGIKYAKEGNHLFDISGAIGRYAEERGYGVVRDLCGHGIGTALHEAPEIPNYEMKRKGVLLKAGMTLAIEPMINIGGWEVDWMDDDWTVVTRDHSLSAHYENTVLITENEPKLLSLTEGI</sequence>
<feature type="binding site" evidence="6">
    <location>
        <position position="234"/>
    </location>
    <ligand>
        <name>a divalent metal cation</name>
        <dbReference type="ChEBI" id="CHEBI:60240"/>
        <label>1</label>
    </ligand>
</feature>
<keyword evidence="3 6" id="KW-0645">Protease</keyword>
<dbReference type="SUPFAM" id="SSF55920">
    <property type="entry name" value="Creatinase/aminopeptidase"/>
    <property type="match status" value="1"/>
</dbReference>
<dbReference type="InterPro" id="IPR002467">
    <property type="entry name" value="Pept_M24A_MAP1"/>
</dbReference>
<evidence type="ECO:0000256" key="4">
    <source>
        <dbReference type="ARBA" id="ARBA00022723"/>
    </source>
</evidence>
<comment type="function">
    <text evidence="1 6">Removes the N-terminal methionine from nascent proteins. The N-terminal methionine is often cleaved when the second residue in the primary sequence is small and uncharged (Met-Ala-, Cys, Gly, Pro, Ser, Thr, or Val). Requires deformylation of the N(alpha)-formylated initiator methionine before it can be hydrolyzed.</text>
</comment>
<gene>
    <name evidence="6 9" type="primary">map</name>
    <name evidence="9" type="ORF">H8S07_09630</name>
</gene>
<dbReference type="InterPro" id="IPR036005">
    <property type="entry name" value="Creatinase/aminopeptidase-like"/>
</dbReference>
<feature type="binding site" evidence="6">
    <location>
        <position position="234"/>
    </location>
    <ligand>
        <name>a divalent metal cation</name>
        <dbReference type="ChEBI" id="CHEBI:60240"/>
        <label>2</label>
        <note>catalytic</note>
    </ligand>
</feature>
<feature type="domain" description="Peptidase M24" evidence="8">
    <location>
        <begin position="12"/>
        <end position="241"/>
    </location>
</feature>
<evidence type="ECO:0000313" key="9">
    <source>
        <dbReference type="EMBL" id="MBC5665527.1"/>
    </source>
</evidence>
<keyword evidence="2 6" id="KW-0031">Aminopeptidase</keyword>
<dbReference type="NCBIfam" id="TIGR00500">
    <property type="entry name" value="met_pdase_I"/>
    <property type="match status" value="1"/>
</dbReference>
<reference evidence="9 10" key="1">
    <citation type="submission" date="2020-08" db="EMBL/GenBank/DDBJ databases">
        <title>Genome public.</title>
        <authorList>
            <person name="Liu C."/>
            <person name="Sun Q."/>
        </authorList>
    </citation>
    <scope>NUCLEOTIDE SEQUENCE [LARGE SCALE GENOMIC DNA]</scope>
    <source>
        <strain evidence="9 10">NSJ-36</strain>
    </source>
</reference>
<dbReference type="InterPro" id="IPR001714">
    <property type="entry name" value="Pept_M24_MAP"/>
</dbReference>
<dbReference type="EC" id="3.4.11.18" evidence="6 7"/>
<evidence type="ECO:0000259" key="8">
    <source>
        <dbReference type="Pfam" id="PF00557"/>
    </source>
</evidence>
<evidence type="ECO:0000256" key="3">
    <source>
        <dbReference type="ARBA" id="ARBA00022670"/>
    </source>
</evidence>
<keyword evidence="4 6" id="KW-0479">Metal-binding</keyword>
<dbReference type="RefSeq" id="WP_021859533.1">
    <property type="nucleotide sequence ID" value="NZ_JACOOY010000011.1"/>
</dbReference>
<feature type="binding site" evidence="6">
    <location>
        <position position="203"/>
    </location>
    <ligand>
        <name>a divalent metal cation</name>
        <dbReference type="ChEBI" id="CHEBI:60240"/>
        <label>2</label>
        <note>catalytic</note>
    </ligand>
</feature>
<keyword evidence="5 6" id="KW-0378">Hydrolase</keyword>
<dbReference type="InterPro" id="IPR000994">
    <property type="entry name" value="Pept_M24"/>
</dbReference>
<evidence type="ECO:0000256" key="7">
    <source>
        <dbReference type="RuleBase" id="RU003653"/>
    </source>
</evidence>
<dbReference type="GO" id="GO:0004239">
    <property type="term" value="F:initiator methionyl aminopeptidase activity"/>
    <property type="evidence" value="ECO:0007669"/>
    <property type="project" value="UniProtKB-EC"/>
</dbReference>
<evidence type="ECO:0000313" key="10">
    <source>
        <dbReference type="Proteomes" id="UP000647235"/>
    </source>
</evidence>
<feature type="binding site" evidence="6">
    <location>
        <position position="96"/>
    </location>
    <ligand>
        <name>a divalent metal cation</name>
        <dbReference type="ChEBI" id="CHEBI:60240"/>
        <label>1</label>
    </ligand>
</feature>
<feature type="binding site" evidence="6">
    <location>
        <position position="170"/>
    </location>
    <ligand>
        <name>a divalent metal cation</name>
        <dbReference type="ChEBI" id="CHEBI:60240"/>
        <label>2</label>
        <note>catalytic</note>
    </ligand>
</feature>
<comment type="cofactor">
    <cofactor evidence="6">
        <name>Co(2+)</name>
        <dbReference type="ChEBI" id="CHEBI:48828"/>
    </cofactor>
    <cofactor evidence="6">
        <name>Zn(2+)</name>
        <dbReference type="ChEBI" id="CHEBI:29105"/>
    </cofactor>
    <cofactor evidence="6">
        <name>Mn(2+)</name>
        <dbReference type="ChEBI" id="CHEBI:29035"/>
    </cofactor>
    <cofactor evidence="6">
        <name>Fe(2+)</name>
        <dbReference type="ChEBI" id="CHEBI:29033"/>
    </cofactor>
    <text evidence="6">Binds 2 divalent metal cations per subunit. Has a high-affinity and a low affinity metal-binding site. The true nature of the physiological cofactor is under debate. The enzyme is active with cobalt, zinc, manganese or divalent iron ions. Most likely, methionine aminopeptidases function as mononuclear Fe(2+)-metalloproteases under physiological conditions, and the catalytically relevant metal-binding site has been assigned to the histidine-containing high-affinity site.</text>
</comment>
<dbReference type="CDD" id="cd01086">
    <property type="entry name" value="MetAP1"/>
    <property type="match status" value="1"/>
</dbReference>
<comment type="caution">
    <text evidence="9">The sequence shown here is derived from an EMBL/GenBank/DDBJ whole genome shotgun (WGS) entry which is preliminary data.</text>
</comment>
<dbReference type="Gene3D" id="3.90.230.10">
    <property type="entry name" value="Creatinase/methionine aminopeptidase superfamily"/>
    <property type="match status" value="1"/>
</dbReference>
<dbReference type="Pfam" id="PF00557">
    <property type="entry name" value="Peptidase_M24"/>
    <property type="match status" value="1"/>
</dbReference>
<dbReference type="PANTHER" id="PTHR43330:SF27">
    <property type="entry name" value="METHIONINE AMINOPEPTIDASE"/>
    <property type="match status" value="1"/>
</dbReference>
<keyword evidence="10" id="KW-1185">Reference proteome</keyword>
<proteinExistence type="inferred from homology"/>
<evidence type="ECO:0000256" key="2">
    <source>
        <dbReference type="ARBA" id="ARBA00022438"/>
    </source>
</evidence>
<evidence type="ECO:0000256" key="5">
    <source>
        <dbReference type="ARBA" id="ARBA00022801"/>
    </source>
</evidence>
<dbReference type="PRINTS" id="PR00599">
    <property type="entry name" value="MAPEPTIDASE"/>
</dbReference>
<comment type="catalytic activity">
    <reaction evidence="6 7">
        <text>Release of N-terminal amino acids, preferentially methionine, from peptides and arylamides.</text>
        <dbReference type="EC" id="3.4.11.18"/>
    </reaction>
</comment>
<evidence type="ECO:0000256" key="6">
    <source>
        <dbReference type="HAMAP-Rule" id="MF_01974"/>
    </source>
</evidence>
<protein>
    <recommendedName>
        <fullName evidence="6 7">Methionine aminopeptidase</fullName>
        <shortName evidence="6">MAP</shortName>
        <shortName evidence="6">MetAP</shortName>
        <ecNumber evidence="6 7">3.4.11.18</ecNumber>
    </recommendedName>
    <alternativeName>
        <fullName evidence="6">Peptidase M</fullName>
    </alternativeName>
</protein>
<comment type="similarity">
    <text evidence="6">Belongs to the peptidase M24A family. Methionine aminopeptidase type 1 subfamily.</text>
</comment>
<evidence type="ECO:0000256" key="1">
    <source>
        <dbReference type="ARBA" id="ARBA00002521"/>
    </source>
</evidence>
<feature type="binding site" evidence="6">
    <location>
        <position position="177"/>
    </location>
    <ligand>
        <name>substrate</name>
    </ligand>
</feature>